<dbReference type="Proteomes" id="UP001232063">
    <property type="component" value="Unassembled WGS sequence"/>
</dbReference>
<dbReference type="InterPro" id="IPR008271">
    <property type="entry name" value="Ser/Thr_kinase_AS"/>
</dbReference>
<dbReference type="AlphaFoldDB" id="A0AAE3R5F0"/>
<dbReference type="CDD" id="cd14014">
    <property type="entry name" value="STKc_PknB_like"/>
    <property type="match status" value="1"/>
</dbReference>
<dbReference type="SUPFAM" id="SSF56112">
    <property type="entry name" value="Protein kinase-like (PK-like)"/>
    <property type="match status" value="1"/>
</dbReference>
<dbReference type="SMART" id="SM00220">
    <property type="entry name" value="S_TKc"/>
    <property type="match status" value="1"/>
</dbReference>
<dbReference type="PROSITE" id="PS00108">
    <property type="entry name" value="PROTEIN_KINASE_ST"/>
    <property type="match status" value="1"/>
</dbReference>
<feature type="compositionally biased region" description="Polar residues" evidence="6">
    <location>
        <begin position="150"/>
        <end position="177"/>
    </location>
</feature>
<keyword evidence="1" id="KW-0808">Transferase</keyword>
<dbReference type="Gene3D" id="1.10.510.10">
    <property type="entry name" value="Transferase(Phosphotransferase) domain 1"/>
    <property type="match status" value="1"/>
</dbReference>
<dbReference type="Gene3D" id="2.40.50.100">
    <property type="match status" value="1"/>
</dbReference>
<dbReference type="InterPro" id="IPR011009">
    <property type="entry name" value="Kinase-like_dom_sf"/>
</dbReference>
<feature type="domain" description="Protein kinase" evidence="7">
    <location>
        <begin position="189"/>
        <end position="506"/>
    </location>
</feature>
<evidence type="ECO:0000256" key="5">
    <source>
        <dbReference type="SAM" id="Coils"/>
    </source>
</evidence>
<accession>A0AAE3R5F0</accession>
<feature type="region of interest" description="Disordered" evidence="6">
    <location>
        <begin position="89"/>
        <end position="177"/>
    </location>
</feature>
<dbReference type="GO" id="GO:0004674">
    <property type="term" value="F:protein serine/threonine kinase activity"/>
    <property type="evidence" value="ECO:0007669"/>
    <property type="project" value="TreeGrafter"/>
</dbReference>
<reference evidence="8" key="1">
    <citation type="submission" date="2023-05" db="EMBL/GenBank/DDBJ databases">
        <authorList>
            <person name="Zhang X."/>
        </authorList>
    </citation>
    <scope>NUCLEOTIDE SEQUENCE</scope>
    <source>
        <strain evidence="8">BD1B2-1</strain>
    </source>
</reference>
<keyword evidence="2" id="KW-0547">Nucleotide-binding</keyword>
<evidence type="ECO:0000313" key="8">
    <source>
        <dbReference type="EMBL" id="MDJ1501769.1"/>
    </source>
</evidence>
<feature type="compositionally biased region" description="Polar residues" evidence="6">
    <location>
        <begin position="94"/>
        <end position="136"/>
    </location>
</feature>
<evidence type="ECO:0000256" key="6">
    <source>
        <dbReference type="SAM" id="MobiDB-lite"/>
    </source>
</evidence>
<dbReference type="EMBL" id="JASJOU010000004">
    <property type="protein sequence ID" value="MDJ1501769.1"/>
    <property type="molecule type" value="Genomic_DNA"/>
</dbReference>
<dbReference type="InterPro" id="IPR011053">
    <property type="entry name" value="Single_hybrid_motif"/>
</dbReference>
<keyword evidence="9" id="KW-1185">Reference proteome</keyword>
<sequence length="722" mass="80005">MAILVKAPELPFTGGIVTWWEKETGQEVLFGDLLVEIRSGNTDYPVKAYLPGTLLHIFAKAGSEVQPEAPLALIGEPNENIAEWLSLAPKTDHPTTSPNSFQSGFTQVNPEESDTTTQQSGFSTSPSDSPIATTPSKDPFSGSGSSGSSFTTNETPSSPVAHSYSSTEHLTTEQAQNQSLYGRGFDKFVKMRPVPQQGAMGELFFATQAISGRDVVIKRLKPERRADAKTREYFMREINLGTVLPYHKNIITILYSDENEFGPYYVMERINGHSLQHLIDSNQLLPERLKDIFLGILEGIRHIHAHWMVHRDLKPMNILIDTQIWLPKIIDFGFAKHPSYPDIDVFDMGTVGYMAPEQHGDQKDVTMLTDIYAIGCVLYAMLSREQPHTIDLSKIADPVYAAIIQKCTQADPKQRYASVQEIIDAVNKRIIPQEPVVVKNASVEESVSSIQNPSLESFKIFLNEWATEALPTGQRLSKLTLKLIQKQAEAAGVDIEKLESELNDFIELYEEIKSSGELTAFKKRSLLVQGSLVYISASTIDRIFELSNIPVSTKYAIKTSGTFPVYTATSQQKTLPSEPLTPSQPVSTSPPVVIPIPQPEEKSVSTPSADSGFSTLINTTLYARAVGLFEAFEADKLTTTLQSDSLYEIHVISATTATFRIADNAVAQDAALKNKRFYLHPACVLAEVEPVLNQKIYTLQTGKLERNGNFWKITEKAKIRIG</sequence>
<dbReference type="PANTHER" id="PTHR43289">
    <property type="entry name" value="MITOGEN-ACTIVATED PROTEIN KINASE KINASE KINASE 20-RELATED"/>
    <property type="match status" value="1"/>
</dbReference>
<keyword evidence="5" id="KW-0175">Coiled coil</keyword>
<proteinExistence type="predicted"/>
<evidence type="ECO:0000256" key="2">
    <source>
        <dbReference type="ARBA" id="ARBA00022741"/>
    </source>
</evidence>
<keyword evidence="3 8" id="KW-0418">Kinase</keyword>
<dbReference type="PROSITE" id="PS50011">
    <property type="entry name" value="PROTEIN_KINASE_DOM"/>
    <property type="match status" value="1"/>
</dbReference>
<name>A0AAE3R5F0_9BACT</name>
<dbReference type="InterPro" id="IPR000719">
    <property type="entry name" value="Prot_kinase_dom"/>
</dbReference>
<dbReference type="Pfam" id="PF00069">
    <property type="entry name" value="Pkinase"/>
    <property type="match status" value="1"/>
</dbReference>
<feature type="coiled-coil region" evidence="5">
    <location>
        <begin position="481"/>
        <end position="515"/>
    </location>
</feature>
<dbReference type="PANTHER" id="PTHR43289:SF6">
    <property type="entry name" value="SERINE_THREONINE-PROTEIN KINASE NEKL-3"/>
    <property type="match status" value="1"/>
</dbReference>
<gene>
    <name evidence="8" type="ORF">QNI22_13970</name>
</gene>
<dbReference type="RefSeq" id="WP_314511400.1">
    <property type="nucleotide sequence ID" value="NZ_JASJOU010000004.1"/>
</dbReference>
<dbReference type="CDD" id="cd06849">
    <property type="entry name" value="lipoyl_domain"/>
    <property type="match status" value="1"/>
</dbReference>
<evidence type="ECO:0000256" key="1">
    <source>
        <dbReference type="ARBA" id="ARBA00022679"/>
    </source>
</evidence>
<evidence type="ECO:0000256" key="4">
    <source>
        <dbReference type="ARBA" id="ARBA00022840"/>
    </source>
</evidence>
<evidence type="ECO:0000256" key="3">
    <source>
        <dbReference type="ARBA" id="ARBA00022777"/>
    </source>
</evidence>
<dbReference type="GO" id="GO:0005524">
    <property type="term" value="F:ATP binding"/>
    <property type="evidence" value="ECO:0007669"/>
    <property type="project" value="UniProtKB-KW"/>
</dbReference>
<evidence type="ECO:0000313" key="9">
    <source>
        <dbReference type="Proteomes" id="UP001232063"/>
    </source>
</evidence>
<organism evidence="8 9">
    <name type="scientific">Xanthocytophaga agilis</name>
    <dbReference type="NCBI Taxonomy" id="3048010"/>
    <lineage>
        <taxon>Bacteria</taxon>
        <taxon>Pseudomonadati</taxon>
        <taxon>Bacteroidota</taxon>
        <taxon>Cytophagia</taxon>
        <taxon>Cytophagales</taxon>
        <taxon>Rhodocytophagaceae</taxon>
        <taxon>Xanthocytophaga</taxon>
    </lineage>
</organism>
<dbReference type="SUPFAM" id="SSF51230">
    <property type="entry name" value="Single hybrid motif"/>
    <property type="match status" value="1"/>
</dbReference>
<evidence type="ECO:0000259" key="7">
    <source>
        <dbReference type="PROSITE" id="PS50011"/>
    </source>
</evidence>
<keyword evidence="4" id="KW-0067">ATP-binding</keyword>
<protein>
    <submittedName>
        <fullName evidence="8">Protein kinase</fullName>
    </submittedName>
</protein>
<comment type="caution">
    <text evidence="8">The sequence shown here is derived from an EMBL/GenBank/DDBJ whole genome shotgun (WGS) entry which is preliminary data.</text>
</comment>